<reference evidence="2" key="1">
    <citation type="journal article" date="2014" name="Front. Microbiol.">
        <title>High frequency of phylogenetically diverse reductive dehalogenase-homologous genes in deep subseafloor sedimentary metagenomes.</title>
        <authorList>
            <person name="Kawai M."/>
            <person name="Futagami T."/>
            <person name="Toyoda A."/>
            <person name="Takaki Y."/>
            <person name="Nishi S."/>
            <person name="Hori S."/>
            <person name="Arai W."/>
            <person name="Tsubouchi T."/>
            <person name="Morono Y."/>
            <person name="Uchiyama I."/>
            <person name="Ito T."/>
            <person name="Fujiyama A."/>
            <person name="Inagaki F."/>
            <person name="Takami H."/>
        </authorList>
    </citation>
    <scope>NUCLEOTIDE SEQUENCE</scope>
    <source>
        <strain evidence="2">Expedition CK06-06</strain>
    </source>
</reference>
<dbReference type="PANTHER" id="PTHR46648:SF1">
    <property type="entry name" value="ADENOSINE 5'-MONOPHOSPHORAMIDASE HNT1"/>
    <property type="match status" value="1"/>
</dbReference>
<dbReference type="Gene3D" id="3.30.428.10">
    <property type="entry name" value="HIT-like"/>
    <property type="match status" value="1"/>
</dbReference>
<dbReference type="EMBL" id="BARW01010898">
    <property type="protein sequence ID" value="GAI81826.1"/>
    <property type="molecule type" value="Genomic_DNA"/>
</dbReference>
<dbReference type="PROSITE" id="PS51084">
    <property type="entry name" value="HIT_2"/>
    <property type="match status" value="1"/>
</dbReference>
<dbReference type="InterPro" id="IPR001310">
    <property type="entry name" value="Histidine_triad_HIT"/>
</dbReference>
<dbReference type="InterPro" id="IPR036265">
    <property type="entry name" value="HIT-like_sf"/>
</dbReference>
<protein>
    <recommendedName>
        <fullName evidence="1">HIT domain-containing protein</fullName>
    </recommendedName>
</protein>
<dbReference type="PROSITE" id="PS00892">
    <property type="entry name" value="HIT_1"/>
    <property type="match status" value="1"/>
</dbReference>
<name>X1SRP9_9ZZZZ</name>
<dbReference type="InterPro" id="IPR011146">
    <property type="entry name" value="HIT-like"/>
</dbReference>
<dbReference type="AlphaFoldDB" id="X1SRP9"/>
<evidence type="ECO:0000259" key="1">
    <source>
        <dbReference type="PROSITE" id="PS51084"/>
    </source>
</evidence>
<organism evidence="2">
    <name type="scientific">marine sediment metagenome</name>
    <dbReference type="NCBI Taxonomy" id="412755"/>
    <lineage>
        <taxon>unclassified sequences</taxon>
        <taxon>metagenomes</taxon>
        <taxon>ecological metagenomes</taxon>
    </lineage>
</organism>
<comment type="caution">
    <text evidence="2">The sequence shown here is derived from an EMBL/GenBank/DDBJ whole genome shotgun (WGS) entry which is preliminary data.</text>
</comment>
<dbReference type="SUPFAM" id="SSF54197">
    <property type="entry name" value="HIT-like"/>
    <property type="match status" value="1"/>
</dbReference>
<dbReference type="InterPro" id="IPR019808">
    <property type="entry name" value="Histidine_triad_CS"/>
</dbReference>
<dbReference type="Pfam" id="PF01230">
    <property type="entry name" value="HIT"/>
    <property type="match status" value="1"/>
</dbReference>
<dbReference type="GO" id="GO:0003824">
    <property type="term" value="F:catalytic activity"/>
    <property type="evidence" value="ECO:0007669"/>
    <property type="project" value="InterPro"/>
</dbReference>
<sequence>MTDDCVFCKIIRKEIKTDKIIYENDNFLSIPDANPKVNGHSLVISKKHFETILDMPNSLGPELLDCIKKTAFKLMEEYGAEGFNVINNNFEVAGQVVKHVHFHLIPRKKNDGELNLLNEVFFEFFIHMKINYY</sequence>
<evidence type="ECO:0000313" key="2">
    <source>
        <dbReference type="EMBL" id="GAI81826.1"/>
    </source>
</evidence>
<proteinExistence type="predicted"/>
<gene>
    <name evidence="2" type="ORF">S12H4_21247</name>
</gene>
<dbReference type="GO" id="GO:0009117">
    <property type="term" value="P:nucleotide metabolic process"/>
    <property type="evidence" value="ECO:0007669"/>
    <property type="project" value="TreeGrafter"/>
</dbReference>
<feature type="domain" description="HIT" evidence="1">
    <location>
        <begin position="6"/>
        <end position="114"/>
    </location>
</feature>
<dbReference type="PANTHER" id="PTHR46648">
    <property type="entry name" value="HIT FAMILY PROTEIN 1"/>
    <property type="match status" value="1"/>
</dbReference>
<accession>X1SRP9</accession>